<keyword evidence="2" id="KW-1185">Reference proteome</keyword>
<evidence type="ECO:0000313" key="1">
    <source>
        <dbReference type="EMBL" id="AYG77936.1"/>
    </source>
</evidence>
<protein>
    <submittedName>
        <fullName evidence="1">Uncharacterized protein</fullName>
    </submittedName>
</protein>
<accession>A0A387H2Q7</accession>
<dbReference type="AlphaFoldDB" id="A0A387H2Q7"/>
<organism evidence="1 2">
    <name type="scientific">Streptomyces hundungensis</name>
    <dbReference type="NCBI Taxonomy" id="1077946"/>
    <lineage>
        <taxon>Bacteria</taxon>
        <taxon>Bacillati</taxon>
        <taxon>Actinomycetota</taxon>
        <taxon>Actinomycetes</taxon>
        <taxon>Kitasatosporales</taxon>
        <taxon>Streptomycetaceae</taxon>
        <taxon>Streptomyces</taxon>
    </lineage>
</organism>
<proteinExistence type="predicted"/>
<dbReference type="InterPro" id="IPR045728">
    <property type="entry name" value="DUF6082"/>
</dbReference>
<evidence type="ECO:0000313" key="2">
    <source>
        <dbReference type="Proteomes" id="UP000271554"/>
    </source>
</evidence>
<dbReference type="KEGG" id="shun:DWB77_00043"/>
<dbReference type="Pfam" id="PF19560">
    <property type="entry name" value="DUF6082"/>
    <property type="match status" value="1"/>
</dbReference>
<dbReference type="RefSeq" id="WP_120719339.1">
    <property type="nucleotide sequence ID" value="NZ_CP032698.1"/>
</dbReference>
<reference evidence="1 2" key="1">
    <citation type="submission" date="2018-10" db="EMBL/GenBank/DDBJ databases">
        <title>Relationship between Morphology and Antimicrobial Activity in Streptomyces.</title>
        <authorList>
            <person name="Kang H.J."/>
            <person name="Kim S.B."/>
        </authorList>
    </citation>
    <scope>NUCLEOTIDE SEQUENCE [LARGE SCALE GENOMIC DNA]</scope>
    <source>
        <strain evidence="1 2">BH38</strain>
    </source>
</reference>
<dbReference type="OrthoDB" id="4147289at2"/>
<dbReference type="Proteomes" id="UP000271554">
    <property type="component" value="Chromosome"/>
</dbReference>
<name>A0A387H2Q7_9ACTN</name>
<sequence length="169" mass="19322">MSSRSPSIPISLTVAALGTAHLLLADRHHRQRQELVAMQVHSDLLADIIRDPETDPAWSSQYEPWVKPGEDPKFFTLNRWLEWYRRGRRAGVISTSDLKVNLSSFMRLDGGTLMWALTREKRWQQSAPTKSGRKFWHLVDTAFRAAGGERTHAEIIREQPTLPPLARGQ</sequence>
<dbReference type="EMBL" id="CP032698">
    <property type="protein sequence ID" value="AYG77936.1"/>
    <property type="molecule type" value="Genomic_DNA"/>
</dbReference>
<gene>
    <name evidence="1" type="ORF">DWB77_00043</name>
</gene>